<sequence>MARRSSWAVPFRSSPCSRSRPVGPMNPPGSVRVSPRQRLLRASPSPMPDDSDPTIPASALRRLTGLEPFPQPELIPIRTPVVLMHGFGVGASFRRGGHLHKEALHLRSRGVRAVAPNVSPYNTVRARTATWNDRLRRVLDETDADRLLLIAHSMGGLDARYLISALGWHEVVDVLVTIATPHRGSSVASLVLDQPELVRDWLADMADWVGTHILEDGSANLRQALTELTPEHMENTFNPEVPNHPDVDYWSYGCRAGKGTAIPIAPIFRYLNRYLYEEEGENDGIVSVESARWGDYQGTVDADHARQVGLSSGLAADFDSNAFYTSIVQNLADDGW</sequence>
<dbReference type="SUPFAM" id="SSF53474">
    <property type="entry name" value="alpha/beta-Hydrolases"/>
    <property type="match status" value="1"/>
</dbReference>
<dbReference type="Gene3D" id="3.40.50.1820">
    <property type="entry name" value="alpha/beta hydrolase"/>
    <property type="match status" value="1"/>
</dbReference>
<proteinExistence type="predicted"/>
<gene>
    <name evidence="2" type="ordered locus">SRU_1705</name>
</gene>
<evidence type="ECO:0000313" key="2">
    <source>
        <dbReference type="EMBL" id="ABC44319.1"/>
    </source>
</evidence>
<dbReference type="OrthoDB" id="9765872at2"/>
<dbReference type="EMBL" id="CP000159">
    <property type="protein sequence ID" value="ABC44319.1"/>
    <property type="molecule type" value="Genomic_DNA"/>
</dbReference>
<dbReference type="EnsemblBacteria" id="ABC44319">
    <property type="protein sequence ID" value="ABC44319"/>
    <property type="gene ID" value="SRU_1705"/>
</dbReference>
<accession>Q2S1V7</accession>
<dbReference type="Pfam" id="PF02089">
    <property type="entry name" value="Palm_thioest"/>
    <property type="match status" value="1"/>
</dbReference>
<feature type="compositionally biased region" description="Low complexity" evidence="1">
    <location>
        <begin position="10"/>
        <end position="21"/>
    </location>
</feature>
<dbReference type="STRING" id="309807.SRU_1705"/>
<evidence type="ECO:0000313" key="3">
    <source>
        <dbReference type="Proteomes" id="UP000008674"/>
    </source>
</evidence>
<dbReference type="PANTHER" id="PTHR11440">
    <property type="entry name" value="LECITHIN-CHOLESTEROL ACYLTRANSFERASE-RELATED"/>
    <property type="match status" value="1"/>
</dbReference>
<dbReference type="Proteomes" id="UP000008674">
    <property type="component" value="Chromosome"/>
</dbReference>
<dbReference type="eggNOG" id="COG1075">
    <property type="taxonomic scope" value="Bacteria"/>
</dbReference>
<reference evidence="2 3" key="1">
    <citation type="journal article" date="2005" name="Proc. Natl. Acad. Sci. U.S.A.">
        <title>The genome of Salinibacter ruber: convergence and gene exchange among hyperhalophilic bacteria and archaea.</title>
        <authorList>
            <person name="Mongodin E.F."/>
            <person name="Nelson K.E."/>
            <person name="Daugherty S."/>
            <person name="Deboy R.T."/>
            <person name="Wister J."/>
            <person name="Khouri H."/>
            <person name="Weidman J."/>
            <person name="Walsh D.A."/>
            <person name="Papke R.T."/>
            <person name="Sanchez Perez G."/>
            <person name="Sharma A.K."/>
            <person name="Nesbo C.L."/>
            <person name="MacLeod D."/>
            <person name="Bapteste E."/>
            <person name="Doolittle W.F."/>
            <person name="Charlebois R.L."/>
            <person name="Legault B."/>
            <person name="Rodriguez-Valera F."/>
        </authorList>
    </citation>
    <scope>NUCLEOTIDE SEQUENCE [LARGE SCALE GENOMIC DNA]</scope>
    <source>
        <strain evidence="3">DSM 13855 / CECT 5946 / M31</strain>
    </source>
</reference>
<dbReference type="ESTHER" id="salrd-q2s1v7">
    <property type="family name" value="PGAP1"/>
</dbReference>
<name>Q2S1V7_SALRD</name>
<dbReference type="KEGG" id="sru:SRU_1705"/>
<dbReference type="InterPro" id="IPR029058">
    <property type="entry name" value="AB_hydrolase_fold"/>
</dbReference>
<evidence type="ECO:0000256" key="1">
    <source>
        <dbReference type="SAM" id="MobiDB-lite"/>
    </source>
</evidence>
<organism evidence="2 3">
    <name type="scientific">Salinibacter ruber (strain DSM 13855 / M31)</name>
    <dbReference type="NCBI Taxonomy" id="309807"/>
    <lineage>
        <taxon>Bacteria</taxon>
        <taxon>Pseudomonadati</taxon>
        <taxon>Rhodothermota</taxon>
        <taxon>Rhodothermia</taxon>
        <taxon>Rhodothermales</taxon>
        <taxon>Salinibacteraceae</taxon>
        <taxon>Salinibacter</taxon>
    </lineage>
</organism>
<keyword evidence="3" id="KW-1185">Reference proteome</keyword>
<dbReference type="AlphaFoldDB" id="Q2S1V7"/>
<dbReference type="HOGENOM" id="CLU_015737_1_2_10"/>
<feature type="region of interest" description="Disordered" evidence="1">
    <location>
        <begin position="1"/>
        <end position="55"/>
    </location>
</feature>
<protein>
    <submittedName>
        <fullName evidence="2">Secreted lipase</fullName>
    </submittedName>
</protein>